<reference evidence="1" key="1">
    <citation type="submission" date="2018-02" db="EMBL/GenBank/DDBJ databases">
        <title>Rhizophora mucronata_Transcriptome.</title>
        <authorList>
            <person name="Meera S.P."/>
            <person name="Sreeshan A."/>
            <person name="Augustine A."/>
        </authorList>
    </citation>
    <scope>NUCLEOTIDE SEQUENCE</scope>
    <source>
        <tissue evidence="1">Leaf</tissue>
    </source>
</reference>
<accession>A0A2P2NK93</accession>
<evidence type="ECO:0000313" key="1">
    <source>
        <dbReference type="EMBL" id="MBX42902.1"/>
    </source>
</evidence>
<name>A0A2P2NK93_RHIMU</name>
<protein>
    <submittedName>
        <fullName evidence="1">Uncharacterized protein</fullName>
    </submittedName>
</protein>
<dbReference type="AlphaFoldDB" id="A0A2P2NK93"/>
<organism evidence="1">
    <name type="scientific">Rhizophora mucronata</name>
    <name type="common">Asiatic mangrove</name>
    <dbReference type="NCBI Taxonomy" id="61149"/>
    <lineage>
        <taxon>Eukaryota</taxon>
        <taxon>Viridiplantae</taxon>
        <taxon>Streptophyta</taxon>
        <taxon>Embryophyta</taxon>
        <taxon>Tracheophyta</taxon>
        <taxon>Spermatophyta</taxon>
        <taxon>Magnoliopsida</taxon>
        <taxon>eudicotyledons</taxon>
        <taxon>Gunneridae</taxon>
        <taxon>Pentapetalae</taxon>
        <taxon>rosids</taxon>
        <taxon>fabids</taxon>
        <taxon>Malpighiales</taxon>
        <taxon>Rhizophoraceae</taxon>
        <taxon>Rhizophora</taxon>
    </lineage>
</organism>
<proteinExistence type="predicted"/>
<dbReference type="EMBL" id="GGEC01062418">
    <property type="protein sequence ID" value="MBX42902.1"/>
    <property type="molecule type" value="Transcribed_RNA"/>
</dbReference>
<sequence length="36" mass="4359">MRVTSRIFLAFYLQERGKTKCTALKKRITLQQKWKS</sequence>